<comment type="caution">
    <text evidence="8">The sequence shown here is derived from an EMBL/GenBank/DDBJ whole genome shotgun (WGS) entry which is preliminary data.</text>
</comment>
<dbReference type="PROSITE" id="PS01169">
    <property type="entry name" value="RIBOSOMAL_L21"/>
    <property type="match status" value="1"/>
</dbReference>
<dbReference type="Proteomes" id="UP000435649">
    <property type="component" value="Unassembled WGS sequence"/>
</dbReference>
<evidence type="ECO:0000256" key="4">
    <source>
        <dbReference type="ARBA" id="ARBA00022980"/>
    </source>
</evidence>
<evidence type="ECO:0000256" key="5">
    <source>
        <dbReference type="ARBA" id="ARBA00023274"/>
    </source>
</evidence>
<dbReference type="HAMAP" id="MF_01363">
    <property type="entry name" value="Ribosomal_bL21"/>
    <property type="match status" value="1"/>
</dbReference>
<proteinExistence type="inferred from homology"/>
<evidence type="ECO:0000256" key="6">
    <source>
        <dbReference type="HAMAP-Rule" id="MF_01363"/>
    </source>
</evidence>
<evidence type="ECO:0000256" key="2">
    <source>
        <dbReference type="ARBA" id="ARBA00022730"/>
    </source>
</evidence>
<dbReference type="PANTHER" id="PTHR21349:SF0">
    <property type="entry name" value="LARGE RIBOSOMAL SUBUNIT PROTEIN BL21M"/>
    <property type="match status" value="1"/>
</dbReference>
<dbReference type="Pfam" id="PF00829">
    <property type="entry name" value="Ribosomal_L21p"/>
    <property type="match status" value="1"/>
</dbReference>
<keyword evidence="9" id="KW-1185">Reference proteome</keyword>
<dbReference type="SUPFAM" id="SSF141091">
    <property type="entry name" value="L21p-like"/>
    <property type="match status" value="1"/>
</dbReference>
<comment type="function">
    <text evidence="6 7">This protein binds to 23S rRNA in the presence of protein L20.</text>
</comment>
<evidence type="ECO:0000313" key="9">
    <source>
        <dbReference type="Proteomes" id="UP000435649"/>
    </source>
</evidence>
<comment type="subunit">
    <text evidence="6">Part of the 50S ribosomal subunit. Contacts protein L20.</text>
</comment>
<dbReference type="PANTHER" id="PTHR21349">
    <property type="entry name" value="50S RIBOSOMAL PROTEIN L21"/>
    <property type="match status" value="1"/>
</dbReference>
<dbReference type="EMBL" id="VUNS01000004">
    <property type="protein sequence ID" value="MST96646.1"/>
    <property type="molecule type" value="Genomic_DNA"/>
</dbReference>
<keyword evidence="3 6" id="KW-0694">RNA-binding</keyword>
<dbReference type="InterPro" id="IPR028909">
    <property type="entry name" value="bL21-like"/>
</dbReference>
<evidence type="ECO:0000256" key="1">
    <source>
        <dbReference type="ARBA" id="ARBA00008563"/>
    </source>
</evidence>
<gene>
    <name evidence="6 8" type="primary">rplU</name>
    <name evidence="8" type="ORF">FYJ85_06245</name>
</gene>
<dbReference type="NCBIfam" id="TIGR00061">
    <property type="entry name" value="L21"/>
    <property type="match status" value="1"/>
</dbReference>
<evidence type="ECO:0000313" key="8">
    <source>
        <dbReference type="EMBL" id="MST96646.1"/>
    </source>
</evidence>
<name>A0A844FZW1_9BACT</name>
<dbReference type="InterPro" id="IPR001787">
    <property type="entry name" value="Ribosomal_bL21"/>
</dbReference>
<dbReference type="GO" id="GO:1990904">
    <property type="term" value="C:ribonucleoprotein complex"/>
    <property type="evidence" value="ECO:0007669"/>
    <property type="project" value="UniProtKB-KW"/>
</dbReference>
<keyword evidence="2 6" id="KW-0699">rRNA-binding</keyword>
<evidence type="ECO:0000256" key="7">
    <source>
        <dbReference type="RuleBase" id="RU000562"/>
    </source>
</evidence>
<reference evidence="8 9" key="1">
    <citation type="submission" date="2019-08" db="EMBL/GenBank/DDBJ databases">
        <title>In-depth cultivation of the pig gut microbiome towards novel bacterial diversity and tailored functional studies.</title>
        <authorList>
            <person name="Wylensek D."/>
            <person name="Hitch T.C.A."/>
            <person name="Clavel T."/>
        </authorList>
    </citation>
    <scope>NUCLEOTIDE SEQUENCE [LARGE SCALE GENOMIC DNA]</scope>
    <source>
        <strain evidence="8 9">BBE-744-WT-12</strain>
    </source>
</reference>
<dbReference type="InterPro" id="IPR018258">
    <property type="entry name" value="Ribosomal_bL21_CS"/>
</dbReference>
<dbReference type="AlphaFoldDB" id="A0A844FZW1"/>
<keyword evidence="4 6" id="KW-0689">Ribosomal protein</keyword>
<accession>A0A844FZW1</accession>
<dbReference type="RefSeq" id="WP_106054416.1">
    <property type="nucleotide sequence ID" value="NZ_CALXOB010000057.1"/>
</dbReference>
<dbReference type="GO" id="GO:0019843">
    <property type="term" value="F:rRNA binding"/>
    <property type="evidence" value="ECO:0007669"/>
    <property type="project" value="UniProtKB-UniRule"/>
</dbReference>
<comment type="similarity">
    <text evidence="1 6 7">Belongs to the bacterial ribosomal protein bL21 family.</text>
</comment>
<dbReference type="GO" id="GO:0003735">
    <property type="term" value="F:structural constituent of ribosome"/>
    <property type="evidence" value="ECO:0007669"/>
    <property type="project" value="InterPro"/>
</dbReference>
<dbReference type="GO" id="GO:0005840">
    <property type="term" value="C:ribosome"/>
    <property type="evidence" value="ECO:0007669"/>
    <property type="project" value="UniProtKB-KW"/>
</dbReference>
<keyword evidence="5 6" id="KW-0687">Ribonucleoprotein</keyword>
<protein>
    <recommendedName>
        <fullName evidence="6">Large ribosomal subunit protein bL21</fullName>
    </recommendedName>
</protein>
<organism evidence="8 9">
    <name type="scientific">Victivallis lenta</name>
    <dbReference type="NCBI Taxonomy" id="2606640"/>
    <lineage>
        <taxon>Bacteria</taxon>
        <taxon>Pseudomonadati</taxon>
        <taxon>Lentisphaerota</taxon>
        <taxon>Lentisphaeria</taxon>
        <taxon>Victivallales</taxon>
        <taxon>Victivallaceae</taxon>
        <taxon>Victivallis</taxon>
    </lineage>
</organism>
<evidence type="ECO:0000256" key="3">
    <source>
        <dbReference type="ARBA" id="ARBA00022884"/>
    </source>
</evidence>
<dbReference type="GO" id="GO:0005737">
    <property type="term" value="C:cytoplasm"/>
    <property type="evidence" value="ECO:0007669"/>
    <property type="project" value="UniProtKB-ARBA"/>
</dbReference>
<sequence>MYAIIKTGGKQLKVKTGDIVEVEKLDVEVGGKVTFSEVLAVGEEGGKLNVGTPMLEGATVAAEVKDQFRAKKIVVFKMKRRKGYRRTQGHRQSLTRVEIGEIKA</sequence>
<dbReference type="GO" id="GO:0006412">
    <property type="term" value="P:translation"/>
    <property type="evidence" value="ECO:0007669"/>
    <property type="project" value="UniProtKB-UniRule"/>
</dbReference>
<dbReference type="InterPro" id="IPR036164">
    <property type="entry name" value="bL21-like_sf"/>
</dbReference>